<sequence length="326" mass="36602">MPPPRLRLLRECASLSRQLTRPSTPHPPPIQRLQSRSLFTYKTLVNEGTYLNEGITPLYTPKQFTLAWKLYQSHVIDRLNILTAGTDLAYKTPLDIAIMTSRNSDQAAIFNYASMAHNNEFFFDSLSSTPGNPTTQLLTAINTSFGDFEVLRETMTATALACFSNAFVWLVIDEASRKMRVLTTYNAGTPYGAAHRRQSIDTNTTTPSGEASPSTTDYQANLARLSDGTEGRTPFTPLLCVNVWEHAWLFDYGFDGKERYLDNWWKCIDWATVWGKLEPLGYHHRKGETQPQFFGATGGNAVRDAWGGPGVQSNLTGEMARRTQNR</sequence>
<dbReference type="InterPro" id="IPR036314">
    <property type="entry name" value="SOD_C_sf"/>
</dbReference>
<evidence type="ECO:0000313" key="4">
    <source>
        <dbReference type="EMBL" id="KAK6334160.1"/>
    </source>
</evidence>
<accession>A0AAV9U2U0</accession>
<dbReference type="SUPFAM" id="SSF54719">
    <property type="entry name" value="Fe,Mn superoxide dismutase (SOD), C-terminal domain"/>
    <property type="match status" value="1"/>
</dbReference>
<gene>
    <name evidence="4" type="ORF">TWF696_002662</name>
</gene>
<comment type="function">
    <text evidence="1">Component of the mitochondrial ribosome (mitoribosome), a dedicated translation machinery responsible for the synthesis of mitochondrial genome-encoded proteins, including at least some of the essential transmembrane subunits of the mitochondrial respiratory chain. The mitoribosomes are attached to the mitochondrial inner membrane and translation products are cotranslationally integrated into the membrane.</text>
</comment>
<proteinExistence type="predicted"/>
<comment type="caution">
    <text evidence="4">The sequence shown here is derived from an EMBL/GenBank/DDBJ whole genome shotgun (WGS) entry which is preliminary data.</text>
</comment>
<feature type="domain" description="Manganese/iron superoxide dismutase C-terminal" evidence="3">
    <location>
        <begin position="133"/>
        <end position="192"/>
    </location>
</feature>
<dbReference type="SUPFAM" id="SSF46609">
    <property type="entry name" value="Fe,Mn superoxide dismutase (SOD), N-terminal domain"/>
    <property type="match status" value="1"/>
</dbReference>
<dbReference type="PANTHER" id="PTHR43595">
    <property type="entry name" value="37S RIBOSOMAL PROTEIN S26, MITOCHONDRIAL"/>
    <property type="match status" value="1"/>
</dbReference>
<dbReference type="GO" id="GO:0046872">
    <property type="term" value="F:metal ion binding"/>
    <property type="evidence" value="ECO:0007669"/>
    <property type="project" value="InterPro"/>
</dbReference>
<feature type="compositionally biased region" description="Polar residues" evidence="2">
    <location>
        <begin position="200"/>
        <end position="216"/>
    </location>
</feature>
<dbReference type="Proteomes" id="UP001375240">
    <property type="component" value="Unassembled WGS sequence"/>
</dbReference>
<dbReference type="GO" id="GO:0005737">
    <property type="term" value="C:cytoplasm"/>
    <property type="evidence" value="ECO:0007669"/>
    <property type="project" value="TreeGrafter"/>
</dbReference>
<feature type="region of interest" description="Disordered" evidence="2">
    <location>
        <begin position="196"/>
        <end position="216"/>
    </location>
</feature>
<organism evidence="4 5">
    <name type="scientific">Orbilia brochopaga</name>
    <dbReference type="NCBI Taxonomy" id="3140254"/>
    <lineage>
        <taxon>Eukaryota</taxon>
        <taxon>Fungi</taxon>
        <taxon>Dikarya</taxon>
        <taxon>Ascomycota</taxon>
        <taxon>Pezizomycotina</taxon>
        <taxon>Orbiliomycetes</taxon>
        <taxon>Orbiliales</taxon>
        <taxon>Orbiliaceae</taxon>
        <taxon>Orbilia</taxon>
    </lineage>
</organism>
<evidence type="ECO:0000256" key="1">
    <source>
        <dbReference type="ARBA" id="ARBA00037226"/>
    </source>
</evidence>
<reference evidence="4 5" key="1">
    <citation type="submission" date="2019-10" db="EMBL/GenBank/DDBJ databases">
        <authorList>
            <person name="Palmer J.M."/>
        </authorList>
    </citation>
    <scope>NUCLEOTIDE SEQUENCE [LARGE SCALE GENOMIC DNA]</scope>
    <source>
        <strain evidence="4 5">TWF696</strain>
    </source>
</reference>
<dbReference type="Pfam" id="PF02777">
    <property type="entry name" value="Sod_Fe_C"/>
    <property type="match status" value="2"/>
</dbReference>
<evidence type="ECO:0000313" key="5">
    <source>
        <dbReference type="Proteomes" id="UP001375240"/>
    </source>
</evidence>
<keyword evidence="5" id="KW-1185">Reference proteome</keyword>
<feature type="domain" description="Manganese/iron superoxide dismutase C-terminal" evidence="3">
    <location>
        <begin position="233"/>
        <end position="273"/>
    </location>
</feature>
<dbReference type="InterPro" id="IPR019832">
    <property type="entry name" value="Mn/Fe_SOD_C"/>
</dbReference>
<evidence type="ECO:0000259" key="3">
    <source>
        <dbReference type="Pfam" id="PF02777"/>
    </source>
</evidence>
<evidence type="ECO:0000256" key="2">
    <source>
        <dbReference type="SAM" id="MobiDB-lite"/>
    </source>
</evidence>
<dbReference type="PANTHER" id="PTHR43595:SF2">
    <property type="entry name" value="SMALL RIBOSOMAL SUBUNIT PROTEIN MS42"/>
    <property type="match status" value="1"/>
</dbReference>
<dbReference type="Gene3D" id="3.55.40.20">
    <property type="entry name" value="Iron/manganese superoxide dismutase, C-terminal domain"/>
    <property type="match status" value="1"/>
</dbReference>
<dbReference type="InterPro" id="IPR036324">
    <property type="entry name" value="Mn/Fe_SOD_N_sf"/>
</dbReference>
<dbReference type="GO" id="GO:0004784">
    <property type="term" value="F:superoxide dismutase activity"/>
    <property type="evidence" value="ECO:0007669"/>
    <property type="project" value="InterPro"/>
</dbReference>
<dbReference type="AlphaFoldDB" id="A0AAV9U2U0"/>
<name>A0AAV9U2U0_9PEZI</name>
<dbReference type="EMBL" id="JAVHNQ010000013">
    <property type="protein sequence ID" value="KAK6334160.1"/>
    <property type="molecule type" value="Genomic_DNA"/>
</dbReference>
<protein>
    <recommendedName>
        <fullName evidence="3">Manganese/iron superoxide dismutase C-terminal domain-containing protein</fullName>
    </recommendedName>
</protein>